<dbReference type="Pfam" id="PF13870">
    <property type="entry name" value="CCDC113_CCDC96_CC"/>
    <property type="match status" value="1"/>
</dbReference>
<dbReference type="PANTHER" id="PTHR15654:SF1">
    <property type="entry name" value="COILED-COIL DOMAIN-CONTAINING PROTEIN 96"/>
    <property type="match status" value="1"/>
</dbReference>
<evidence type="ECO:0000313" key="8">
    <source>
        <dbReference type="Proteomes" id="UP000037069"/>
    </source>
</evidence>
<sequence length="665" mass="77871">MPSIDRKMRQKRSKNAKKTKTEIPLTMSNVELESSKSKAKKLTVEFNNRSDFNRILDLKAKTNLESLTNANKTIDSQRLVVPKKNQLLNKFINNELLEKIVSEIDSIGSSSESEESEEIIVEEEPQDFNALDDPEKFLQLETFFEEDILSDEELDHIKENKFEKELFEKFENVPEIDDLSLAPTDDLVIKYPITLEIDPTNAKDTGKFVNPLTGTKSSSSASLSTITREDEEHHSTEESELEETETEEKISQKNKSDISIVDLIESADEFDDVPKQAKTYDDEDLLEKFLEKDQEIEIKDLDEYHEAKVALMRKEQERLILQHTSDFLNKLIDHCVAKAEYIDANVILQKNLDKRKLLEEIKSKYELLEVERRAMRFLNRKCVEHFKRKCSFRLITADDPKTFSNDSKNYYNALDNLDKLLITEEKTKGLCSAHVMETREQFKEMKQRSKMEVDRLEELIKTTFQRENSEKLKILPLSKQLEKMAAIRNEISDVRFRLLLKQHDVSELGQKRKILENLGNDMQLTQYETMETETNVLSKKLEERNSALIRLHKHYNSDLHNMAHLKEKQKMLRHIVSVKKKYLKKLQIQKNTCRTFMSELKIKRQKLRSDIHNVSFQSGLLDKPILMRDYDETEEKAKKLRQTIDDLKNTIEALTTKISVLEKKV</sequence>
<comment type="subcellular location">
    <subcellularLocation>
        <location evidence="1">Cell projection</location>
        <location evidence="1">Cilium</location>
    </subcellularLocation>
</comment>
<dbReference type="Proteomes" id="UP000037069">
    <property type="component" value="Unassembled WGS sequence"/>
</dbReference>
<evidence type="ECO:0000256" key="2">
    <source>
        <dbReference type="ARBA" id="ARBA00023054"/>
    </source>
</evidence>
<feature type="compositionally biased region" description="Basic and acidic residues" evidence="5">
    <location>
        <begin position="227"/>
        <end position="237"/>
    </location>
</feature>
<dbReference type="PANTHER" id="PTHR15654">
    <property type="entry name" value="COILED-COIL DOMAIN-CONTAINING PROTEIN 113-RELATED"/>
    <property type="match status" value="1"/>
</dbReference>
<feature type="domain" description="CCDC113/CCDC96 coiled-coil" evidence="6">
    <location>
        <begin position="484"/>
        <end position="659"/>
    </location>
</feature>
<keyword evidence="8" id="KW-1185">Reference proteome</keyword>
<accession>A0A0L0BYJ7</accession>
<keyword evidence="3" id="KW-0966">Cell projection</keyword>
<organism evidence="7 8">
    <name type="scientific">Lucilia cuprina</name>
    <name type="common">Green bottle fly</name>
    <name type="synonym">Australian sheep blowfly</name>
    <dbReference type="NCBI Taxonomy" id="7375"/>
    <lineage>
        <taxon>Eukaryota</taxon>
        <taxon>Metazoa</taxon>
        <taxon>Ecdysozoa</taxon>
        <taxon>Arthropoda</taxon>
        <taxon>Hexapoda</taxon>
        <taxon>Insecta</taxon>
        <taxon>Pterygota</taxon>
        <taxon>Neoptera</taxon>
        <taxon>Endopterygota</taxon>
        <taxon>Diptera</taxon>
        <taxon>Brachycera</taxon>
        <taxon>Muscomorpha</taxon>
        <taxon>Oestroidea</taxon>
        <taxon>Calliphoridae</taxon>
        <taxon>Luciliinae</taxon>
        <taxon>Lucilia</taxon>
    </lineage>
</organism>
<dbReference type="STRING" id="7375.A0A0L0BYJ7"/>
<dbReference type="InterPro" id="IPR025254">
    <property type="entry name" value="CCDC113/CCDC96_CC"/>
</dbReference>
<protein>
    <recommendedName>
        <fullName evidence="6">CCDC113/CCDC96 coiled-coil domain-containing protein</fullName>
    </recommendedName>
</protein>
<name>A0A0L0BYJ7_LUCCU</name>
<gene>
    <name evidence="7" type="ORF">FF38_07796</name>
</gene>
<evidence type="ECO:0000259" key="6">
    <source>
        <dbReference type="Pfam" id="PF13870"/>
    </source>
</evidence>
<dbReference type="OrthoDB" id="10254794at2759"/>
<keyword evidence="2 4" id="KW-0175">Coiled coil</keyword>
<feature type="region of interest" description="Disordered" evidence="5">
    <location>
        <begin position="206"/>
        <end position="253"/>
    </location>
</feature>
<proteinExistence type="predicted"/>
<dbReference type="OMA" id="EATIIIC"/>
<evidence type="ECO:0000313" key="7">
    <source>
        <dbReference type="EMBL" id="KNC25112.1"/>
    </source>
</evidence>
<reference evidence="7 8" key="1">
    <citation type="journal article" date="2015" name="Nat. Commun.">
        <title>Lucilia cuprina genome unlocks parasitic fly biology to underpin future interventions.</title>
        <authorList>
            <person name="Anstead C.A."/>
            <person name="Korhonen P.K."/>
            <person name="Young N.D."/>
            <person name="Hall R.S."/>
            <person name="Jex A.R."/>
            <person name="Murali S.C."/>
            <person name="Hughes D.S."/>
            <person name="Lee S.F."/>
            <person name="Perry T."/>
            <person name="Stroehlein A.J."/>
            <person name="Ansell B.R."/>
            <person name="Breugelmans B."/>
            <person name="Hofmann A."/>
            <person name="Qu J."/>
            <person name="Dugan S."/>
            <person name="Lee S.L."/>
            <person name="Chao H."/>
            <person name="Dinh H."/>
            <person name="Han Y."/>
            <person name="Doddapaneni H.V."/>
            <person name="Worley K.C."/>
            <person name="Muzny D.M."/>
            <person name="Ioannidis P."/>
            <person name="Waterhouse R.M."/>
            <person name="Zdobnov E.M."/>
            <person name="James P.J."/>
            <person name="Bagnall N.H."/>
            <person name="Kotze A.C."/>
            <person name="Gibbs R.A."/>
            <person name="Richards S."/>
            <person name="Batterham P."/>
            <person name="Gasser R.B."/>
        </authorList>
    </citation>
    <scope>NUCLEOTIDE SEQUENCE [LARGE SCALE GENOMIC DNA]</scope>
    <source>
        <strain evidence="7 8">LS</strain>
        <tissue evidence="7">Full body</tissue>
    </source>
</reference>
<dbReference type="AlphaFoldDB" id="A0A0L0BYJ7"/>
<feature type="region of interest" description="Disordered" evidence="5">
    <location>
        <begin position="1"/>
        <end position="21"/>
    </location>
</feature>
<evidence type="ECO:0000256" key="3">
    <source>
        <dbReference type="ARBA" id="ARBA00023273"/>
    </source>
</evidence>
<evidence type="ECO:0000256" key="5">
    <source>
        <dbReference type="SAM" id="MobiDB-lite"/>
    </source>
</evidence>
<evidence type="ECO:0000256" key="1">
    <source>
        <dbReference type="ARBA" id="ARBA00004138"/>
    </source>
</evidence>
<dbReference type="EMBL" id="JRES01001157">
    <property type="protein sequence ID" value="KNC25112.1"/>
    <property type="molecule type" value="Genomic_DNA"/>
</dbReference>
<dbReference type="GO" id="GO:0060271">
    <property type="term" value="P:cilium assembly"/>
    <property type="evidence" value="ECO:0007669"/>
    <property type="project" value="TreeGrafter"/>
</dbReference>
<feature type="coiled-coil region" evidence="4">
    <location>
        <begin position="630"/>
        <end position="664"/>
    </location>
</feature>
<dbReference type="GO" id="GO:0005930">
    <property type="term" value="C:axoneme"/>
    <property type="evidence" value="ECO:0007669"/>
    <property type="project" value="TreeGrafter"/>
</dbReference>
<dbReference type="InterPro" id="IPR051885">
    <property type="entry name" value="CC_CF"/>
</dbReference>
<comment type="caution">
    <text evidence="7">The sequence shown here is derived from an EMBL/GenBank/DDBJ whole genome shotgun (WGS) entry which is preliminary data.</text>
</comment>
<dbReference type="GO" id="GO:0036064">
    <property type="term" value="C:ciliary basal body"/>
    <property type="evidence" value="ECO:0007669"/>
    <property type="project" value="TreeGrafter"/>
</dbReference>
<evidence type="ECO:0000256" key="4">
    <source>
        <dbReference type="SAM" id="Coils"/>
    </source>
</evidence>
<feature type="compositionally biased region" description="Basic residues" evidence="5">
    <location>
        <begin position="8"/>
        <end position="18"/>
    </location>
</feature>